<feature type="signal peptide" evidence="1">
    <location>
        <begin position="1"/>
        <end position="29"/>
    </location>
</feature>
<evidence type="ECO:0000256" key="1">
    <source>
        <dbReference type="SAM" id="SignalP"/>
    </source>
</evidence>
<protein>
    <submittedName>
        <fullName evidence="2">Metallophosphatase family protein</fullName>
    </submittedName>
</protein>
<accession>A0A4R8WG13</accession>
<dbReference type="CDD" id="cd00838">
    <property type="entry name" value="MPP_superfamily"/>
    <property type="match status" value="1"/>
</dbReference>
<sequence length="348" mass="37369">MSRHRFLAITALVSAALALTAPLTGPALAHAGTPPGQAKPGHDTFTVIGDLPYGTDELAALPGWVDTINASKSDFTVHLGDIKSGSQQCTTSYYETIRSQFDRFTAPLVYTPGDNEWTDCHRTNNGAYNPLERLGVIRSLFFDHPGVTLGQDPMTVKSQTERGLPENVSFRRSGIDFATLHVVGSNNDLQSWTGIGNTAATPQQVDEEQARMAGAVDQVRQTVATATKKHDAAVAFFLQADMFDPTYTPTPSDISAFTPLVHALVDATNSFDGEVYLFNGDSHIYNSDQPLAPGSVWLSRYGVTGSATNLTRVTVDGSANAGKDYLQVTVNRPGAASALSWERLPYTG</sequence>
<evidence type="ECO:0000313" key="3">
    <source>
        <dbReference type="Proteomes" id="UP000297643"/>
    </source>
</evidence>
<comment type="caution">
    <text evidence="2">The sequence shown here is derived from an EMBL/GenBank/DDBJ whole genome shotgun (WGS) entry which is preliminary data.</text>
</comment>
<dbReference type="RefSeq" id="WP_134505973.1">
    <property type="nucleotide sequence ID" value="NZ_SOFM01000003.1"/>
</dbReference>
<gene>
    <name evidence="2" type="ORF">E3O32_00595</name>
</gene>
<name>A0A4R8WG13_9MICO</name>
<feature type="chain" id="PRO_5020466504" evidence="1">
    <location>
        <begin position="30"/>
        <end position="348"/>
    </location>
</feature>
<evidence type="ECO:0000313" key="2">
    <source>
        <dbReference type="EMBL" id="TFC07995.1"/>
    </source>
</evidence>
<dbReference type="InterPro" id="IPR029052">
    <property type="entry name" value="Metallo-depent_PP-like"/>
</dbReference>
<dbReference type="EMBL" id="SOFM01000003">
    <property type="protein sequence ID" value="TFC07995.1"/>
    <property type="molecule type" value="Genomic_DNA"/>
</dbReference>
<dbReference type="SUPFAM" id="SSF56300">
    <property type="entry name" value="Metallo-dependent phosphatases"/>
    <property type="match status" value="1"/>
</dbReference>
<proteinExistence type="predicted"/>
<keyword evidence="1" id="KW-0732">Signal</keyword>
<dbReference type="Proteomes" id="UP000297643">
    <property type="component" value="Unassembled WGS sequence"/>
</dbReference>
<organism evidence="2 3">
    <name type="scientific">Cryobacterium mannosilyticum</name>
    <dbReference type="NCBI Taxonomy" id="1259190"/>
    <lineage>
        <taxon>Bacteria</taxon>
        <taxon>Bacillati</taxon>
        <taxon>Actinomycetota</taxon>
        <taxon>Actinomycetes</taxon>
        <taxon>Micrococcales</taxon>
        <taxon>Microbacteriaceae</taxon>
        <taxon>Cryobacterium</taxon>
    </lineage>
</organism>
<keyword evidence="3" id="KW-1185">Reference proteome</keyword>
<dbReference type="AlphaFoldDB" id="A0A4R8WG13"/>
<reference evidence="2 3" key="1">
    <citation type="submission" date="2019-03" db="EMBL/GenBank/DDBJ databases">
        <title>Genomics of glacier-inhabiting Cryobacterium strains.</title>
        <authorList>
            <person name="Liu Q."/>
            <person name="Xin Y.-H."/>
        </authorList>
    </citation>
    <scope>NUCLEOTIDE SEQUENCE [LARGE SCALE GENOMIC DNA]</scope>
    <source>
        <strain evidence="2 3">RHLT2-21</strain>
    </source>
</reference>